<accession>A0AAD8S4P1</accession>
<keyword evidence="2" id="KW-1133">Transmembrane helix</keyword>
<name>A0AAD8S4P1_LOLMU</name>
<evidence type="ECO:0000313" key="3">
    <source>
        <dbReference type="EMBL" id="KAK1645696.1"/>
    </source>
</evidence>
<keyword evidence="2" id="KW-0812">Transmembrane</keyword>
<evidence type="ECO:0000256" key="2">
    <source>
        <dbReference type="SAM" id="Phobius"/>
    </source>
</evidence>
<feature type="transmembrane region" description="Helical" evidence="2">
    <location>
        <begin position="205"/>
        <end position="230"/>
    </location>
</feature>
<keyword evidence="4" id="KW-1185">Reference proteome</keyword>
<evidence type="ECO:0000313" key="4">
    <source>
        <dbReference type="Proteomes" id="UP001231189"/>
    </source>
</evidence>
<evidence type="ECO:0000256" key="1">
    <source>
        <dbReference type="SAM" id="MobiDB-lite"/>
    </source>
</evidence>
<gene>
    <name evidence="3" type="ORF">QYE76_063501</name>
</gene>
<dbReference type="EMBL" id="JAUUTY010000004">
    <property type="protein sequence ID" value="KAK1645696.1"/>
    <property type="molecule type" value="Genomic_DNA"/>
</dbReference>
<dbReference type="Proteomes" id="UP001231189">
    <property type="component" value="Unassembled WGS sequence"/>
</dbReference>
<feature type="compositionally biased region" description="Acidic residues" evidence="1">
    <location>
        <begin position="110"/>
        <end position="127"/>
    </location>
</feature>
<keyword evidence="2" id="KW-0472">Membrane</keyword>
<proteinExistence type="predicted"/>
<protein>
    <submittedName>
        <fullName evidence="3">Uncharacterized protein</fullName>
    </submittedName>
</protein>
<dbReference type="AlphaFoldDB" id="A0AAD8S4P1"/>
<reference evidence="3" key="1">
    <citation type="submission" date="2023-07" db="EMBL/GenBank/DDBJ databases">
        <title>A chromosome-level genome assembly of Lolium multiflorum.</title>
        <authorList>
            <person name="Chen Y."/>
            <person name="Copetti D."/>
            <person name="Kolliker R."/>
            <person name="Studer B."/>
        </authorList>
    </citation>
    <scope>NUCLEOTIDE SEQUENCE</scope>
    <source>
        <strain evidence="3">02402/16</strain>
        <tissue evidence="3">Leaf</tissue>
    </source>
</reference>
<comment type="caution">
    <text evidence="3">The sequence shown here is derived from an EMBL/GenBank/DDBJ whole genome shotgun (WGS) entry which is preliminary data.</text>
</comment>
<organism evidence="3 4">
    <name type="scientific">Lolium multiflorum</name>
    <name type="common">Italian ryegrass</name>
    <name type="synonym">Lolium perenne subsp. multiflorum</name>
    <dbReference type="NCBI Taxonomy" id="4521"/>
    <lineage>
        <taxon>Eukaryota</taxon>
        <taxon>Viridiplantae</taxon>
        <taxon>Streptophyta</taxon>
        <taxon>Embryophyta</taxon>
        <taxon>Tracheophyta</taxon>
        <taxon>Spermatophyta</taxon>
        <taxon>Magnoliopsida</taxon>
        <taxon>Liliopsida</taxon>
        <taxon>Poales</taxon>
        <taxon>Poaceae</taxon>
        <taxon>BOP clade</taxon>
        <taxon>Pooideae</taxon>
        <taxon>Poodae</taxon>
        <taxon>Poeae</taxon>
        <taxon>Poeae Chloroplast Group 2 (Poeae type)</taxon>
        <taxon>Loliodinae</taxon>
        <taxon>Loliinae</taxon>
        <taxon>Lolium</taxon>
    </lineage>
</organism>
<sequence>MKRVRADEAEQSVAAGAEVASAVVAVAAGEASPGTQAARSLFSSGSSASVETGVLAIEEKVDSNAVAPVEDPHGVAGDHCEVFLASVLEADLITASINPFDDLGPNVLFEEDVEGDNKEEDSDDMDGDKERMNQKSRYILKRPRSGEIRFRRRGELFCPLCGRIIQKDIRSMIQHALDVGLSVWRKHRSATKAKHATYGLFLQNYVFPGMFSAPAALLMVLFNVYMYNLIPLWKLSIKLY</sequence>
<feature type="region of interest" description="Disordered" evidence="1">
    <location>
        <begin position="110"/>
        <end position="133"/>
    </location>
</feature>